<dbReference type="Proteomes" id="UP000307602">
    <property type="component" value="Unassembled WGS sequence"/>
</dbReference>
<dbReference type="Gene3D" id="1.10.10.60">
    <property type="entry name" value="Homeodomain-like"/>
    <property type="match status" value="1"/>
</dbReference>
<accession>A0A4S1DXX7</accession>
<proteinExistence type="predicted"/>
<dbReference type="OrthoDB" id="2666928at2"/>
<evidence type="ECO:0000313" key="5">
    <source>
        <dbReference type="EMBL" id="TGV02813.1"/>
    </source>
</evidence>
<dbReference type="Pfam" id="PF12833">
    <property type="entry name" value="HTH_18"/>
    <property type="match status" value="1"/>
</dbReference>
<evidence type="ECO:0000256" key="3">
    <source>
        <dbReference type="ARBA" id="ARBA00023163"/>
    </source>
</evidence>
<dbReference type="RefSeq" id="WP_135876823.1">
    <property type="nucleotide sequence ID" value="NZ_SRSO01000010.1"/>
</dbReference>
<dbReference type="SUPFAM" id="SSF51215">
    <property type="entry name" value="Regulatory protein AraC"/>
    <property type="match status" value="1"/>
</dbReference>
<dbReference type="PROSITE" id="PS01124">
    <property type="entry name" value="HTH_ARAC_FAMILY_2"/>
    <property type="match status" value="1"/>
</dbReference>
<dbReference type="SMART" id="SM00342">
    <property type="entry name" value="HTH_ARAC"/>
    <property type="match status" value="1"/>
</dbReference>
<gene>
    <name evidence="5" type="ORF">EM932_08820</name>
</gene>
<dbReference type="InterPro" id="IPR003313">
    <property type="entry name" value="AraC-bd"/>
</dbReference>
<comment type="caution">
    <text evidence="5">The sequence shown here is derived from an EMBL/GenBank/DDBJ whole genome shotgun (WGS) entry which is preliminary data.</text>
</comment>
<protein>
    <submittedName>
        <fullName evidence="5">Helix-turn-helix domain-containing protein</fullName>
    </submittedName>
</protein>
<reference evidence="5 6" key="1">
    <citation type="submission" date="2019-04" db="EMBL/GenBank/DDBJ databases">
        <authorList>
            <person name="Liu A."/>
        </authorList>
    </citation>
    <scope>NUCLEOTIDE SEQUENCE [LARGE SCALE GENOMIC DNA]</scope>
    <source>
        <strain evidence="5 6">RZ03</strain>
    </source>
</reference>
<dbReference type="InterPro" id="IPR037923">
    <property type="entry name" value="HTH-like"/>
</dbReference>
<dbReference type="GO" id="GO:0003700">
    <property type="term" value="F:DNA-binding transcription factor activity"/>
    <property type="evidence" value="ECO:0007669"/>
    <property type="project" value="InterPro"/>
</dbReference>
<dbReference type="PANTHER" id="PTHR43280:SF32">
    <property type="entry name" value="TRANSCRIPTIONAL REGULATORY PROTEIN"/>
    <property type="match status" value="1"/>
</dbReference>
<sequence length="286" mass="33819">MKNKIPVKRIKEPKERLFFSDFMGIQSVAKMLNGAPMVEKLHKHDFYFVLVLENGSGSHFIDFISYPVENYTIYFMRPGQVHQLTLEKDCTGFLINFNSEIYLSKDKVKSELLRKASGQNFYQLEKQKFNRLYSTITYLFQEFNNKKKGFEEIVIANLTIFFSELTRFQKRNSLITVSSYSLQRIDEFQQLLETQIYTQKKVSYYTKKMNISQYQLNSITKETLGKTASEMIQEQVILEAKKLLLATTNQVNQIAMKLGYEDVSYFIRLFKKHTYQPPDTFRINFK</sequence>
<evidence type="ECO:0000259" key="4">
    <source>
        <dbReference type="PROSITE" id="PS01124"/>
    </source>
</evidence>
<keyword evidence="1" id="KW-0805">Transcription regulation</keyword>
<dbReference type="PANTHER" id="PTHR43280">
    <property type="entry name" value="ARAC-FAMILY TRANSCRIPTIONAL REGULATOR"/>
    <property type="match status" value="1"/>
</dbReference>
<dbReference type="SUPFAM" id="SSF46689">
    <property type="entry name" value="Homeodomain-like"/>
    <property type="match status" value="1"/>
</dbReference>
<name>A0A4S1DXX7_9FLAO</name>
<dbReference type="AlphaFoldDB" id="A0A4S1DXX7"/>
<dbReference type="InterPro" id="IPR018060">
    <property type="entry name" value="HTH_AraC"/>
</dbReference>
<evidence type="ECO:0000256" key="2">
    <source>
        <dbReference type="ARBA" id="ARBA00023125"/>
    </source>
</evidence>
<dbReference type="GO" id="GO:0043565">
    <property type="term" value="F:sequence-specific DNA binding"/>
    <property type="evidence" value="ECO:0007669"/>
    <property type="project" value="InterPro"/>
</dbReference>
<keyword evidence="6" id="KW-1185">Reference proteome</keyword>
<keyword evidence="3" id="KW-0804">Transcription</keyword>
<keyword evidence="2" id="KW-0238">DNA-binding</keyword>
<evidence type="ECO:0000313" key="6">
    <source>
        <dbReference type="Proteomes" id="UP000307602"/>
    </source>
</evidence>
<dbReference type="Pfam" id="PF02311">
    <property type="entry name" value="AraC_binding"/>
    <property type="match status" value="1"/>
</dbReference>
<evidence type="ECO:0000256" key="1">
    <source>
        <dbReference type="ARBA" id="ARBA00023015"/>
    </source>
</evidence>
<organism evidence="5 6">
    <name type="scientific">Flavivirga rizhaonensis</name>
    <dbReference type="NCBI Taxonomy" id="2559571"/>
    <lineage>
        <taxon>Bacteria</taxon>
        <taxon>Pseudomonadati</taxon>
        <taxon>Bacteroidota</taxon>
        <taxon>Flavobacteriia</taxon>
        <taxon>Flavobacteriales</taxon>
        <taxon>Flavobacteriaceae</taxon>
        <taxon>Flavivirga</taxon>
    </lineage>
</organism>
<dbReference type="InterPro" id="IPR009057">
    <property type="entry name" value="Homeodomain-like_sf"/>
</dbReference>
<feature type="domain" description="HTH araC/xylS-type" evidence="4">
    <location>
        <begin position="186"/>
        <end position="284"/>
    </location>
</feature>
<dbReference type="EMBL" id="SRSO01000010">
    <property type="protein sequence ID" value="TGV02813.1"/>
    <property type="molecule type" value="Genomic_DNA"/>
</dbReference>